<comment type="subcellular location">
    <subcellularLocation>
        <location evidence="1">Cell membrane</location>
        <topology evidence="1">Peripheral membrane protein</topology>
    </subcellularLocation>
</comment>
<dbReference type="InterPro" id="IPR027417">
    <property type="entry name" value="P-loop_NTPase"/>
</dbReference>
<proteinExistence type="predicted"/>
<evidence type="ECO:0000256" key="3">
    <source>
        <dbReference type="ARBA" id="ARBA00022475"/>
    </source>
</evidence>
<dbReference type="InterPro" id="IPR050166">
    <property type="entry name" value="ABC_transporter_ATP-bind"/>
</dbReference>
<protein>
    <submittedName>
        <fullName evidence="8">ABC transporter ATP-binding protein</fullName>
    </submittedName>
</protein>
<sequence length="266" mass="28700">MSSSVALHGVTVSYGTRAERVTALDDIDVSIEAGEYVTVIGSNGAGKSTLVNVIAGAVIPSAGQVRIGSADVTRLPDNRRAGRVSRVFQDVTAGTCADLTIAENMALASLRERGRSPFRRILSRRRTAEFHSELRHLGCGLEDRLKRPAGLLSGGQRQLVSLVMATMGDPAVLLLDEHTSALDPSMAELVMNRTDTVVRERGLTAVMVTHNMRHAALYGDRVLIMTQGRIVDDISGRERTALTEDRLIARFRDLAGGEITDRIIGV</sequence>
<keyword evidence="5 8" id="KW-0067">ATP-binding</keyword>
<evidence type="ECO:0000256" key="4">
    <source>
        <dbReference type="ARBA" id="ARBA00022741"/>
    </source>
</evidence>
<dbReference type="PROSITE" id="PS50893">
    <property type="entry name" value="ABC_TRANSPORTER_2"/>
    <property type="match status" value="1"/>
</dbReference>
<dbReference type="Proteomes" id="UP001501822">
    <property type="component" value="Unassembled WGS sequence"/>
</dbReference>
<dbReference type="RefSeq" id="WP_252807632.1">
    <property type="nucleotide sequence ID" value="NZ_BAAABM010000041.1"/>
</dbReference>
<dbReference type="InterPro" id="IPR003593">
    <property type="entry name" value="AAA+_ATPase"/>
</dbReference>
<evidence type="ECO:0000313" key="8">
    <source>
        <dbReference type="EMBL" id="GAA0349924.1"/>
    </source>
</evidence>
<dbReference type="InterPro" id="IPR017871">
    <property type="entry name" value="ABC_transporter-like_CS"/>
</dbReference>
<keyword evidence="6" id="KW-0472">Membrane</keyword>
<evidence type="ECO:0000256" key="6">
    <source>
        <dbReference type="ARBA" id="ARBA00023136"/>
    </source>
</evidence>
<evidence type="ECO:0000313" key="9">
    <source>
        <dbReference type="Proteomes" id="UP001501822"/>
    </source>
</evidence>
<evidence type="ECO:0000259" key="7">
    <source>
        <dbReference type="PROSITE" id="PS50893"/>
    </source>
</evidence>
<dbReference type="SUPFAM" id="SSF52540">
    <property type="entry name" value="P-loop containing nucleoside triphosphate hydrolases"/>
    <property type="match status" value="1"/>
</dbReference>
<keyword evidence="9" id="KW-1185">Reference proteome</keyword>
<gene>
    <name evidence="8" type="ORF">GCM10010151_44540</name>
</gene>
<dbReference type="Gene3D" id="3.40.50.300">
    <property type="entry name" value="P-loop containing nucleotide triphosphate hydrolases"/>
    <property type="match status" value="1"/>
</dbReference>
<feature type="domain" description="ABC transporter" evidence="7">
    <location>
        <begin position="7"/>
        <end position="252"/>
    </location>
</feature>
<name>A0ABN0WY38_9ACTN</name>
<reference evidence="8 9" key="1">
    <citation type="journal article" date="2019" name="Int. J. Syst. Evol. Microbiol.">
        <title>The Global Catalogue of Microorganisms (GCM) 10K type strain sequencing project: providing services to taxonomists for standard genome sequencing and annotation.</title>
        <authorList>
            <consortium name="The Broad Institute Genomics Platform"/>
            <consortium name="The Broad Institute Genome Sequencing Center for Infectious Disease"/>
            <person name="Wu L."/>
            <person name="Ma J."/>
        </authorList>
    </citation>
    <scope>NUCLEOTIDE SEQUENCE [LARGE SCALE GENOMIC DNA]</scope>
    <source>
        <strain evidence="8 9">JCM 3146</strain>
    </source>
</reference>
<keyword evidence="3" id="KW-1003">Cell membrane</keyword>
<evidence type="ECO:0000256" key="1">
    <source>
        <dbReference type="ARBA" id="ARBA00004202"/>
    </source>
</evidence>
<dbReference type="GO" id="GO:0005524">
    <property type="term" value="F:ATP binding"/>
    <property type="evidence" value="ECO:0007669"/>
    <property type="project" value="UniProtKB-KW"/>
</dbReference>
<comment type="caution">
    <text evidence="8">The sequence shown here is derived from an EMBL/GenBank/DDBJ whole genome shotgun (WGS) entry which is preliminary data.</text>
</comment>
<evidence type="ECO:0000256" key="2">
    <source>
        <dbReference type="ARBA" id="ARBA00022448"/>
    </source>
</evidence>
<dbReference type="InterPro" id="IPR003439">
    <property type="entry name" value="ABC_transporter-like_ATP-bd"/>
</dbReference>
<dbReference type="PROSITE" id="PS00211">
    <property type="entry name" value="ABC_TRANSPORTER_1"/>
    <property type="match status" value="1"/>
</dbReference>
<evidence type="ECO:0000256" key="5">
    <source>
        <dbReference type="ARBA" id="ARBA00022840"/>
    </source>
</evidence>
<keyword evidence="4" id="KW-0547">Nucleotide-binding</keyword>
<organism evidence="8 9">
    <name type="scientific">Actinoallomurus spadix</name>
    <dbReference type="NCBI Taxonomy" id="79912"/>
    <lineage>
        <taxon>Bacteria</taxon>
        <taxon>Bacillati</taxon>
        <taxon>Actinomycetota</taxon>
        <taxon>Actinomycetes</taxon>
        <taxon>Streptosporangiales</taxon>
        <taxon>Thermomonosporaceae</taxon>
        <taxon>Actinoallomurus</taxon>
    </lineage>
</organism>
<keyword evidence="2" id="KW-0813">Transport</keyword>
<dbReference type="EMBL" id="BAAABM010000041">
    <property type="protein sequence ID" value="GAA0349924.1"/>
    <property type="molecule type" value="Genomic_DNA"/>
</dbReference>
<dbReference type="Pfam" id="PF00005">
    <property type="entry name" value="ABC_tran"/>
    <property type="match status" value="1"/>
</dbReference>
<dbReference type="PANTHER" id="PTHR42788:SF7">
    <property type="entry name" value="NITRATE ABC TRANSPORTER ATP-BINDING PROTEIN"/>
    <property type="match status" value="1"/>
</dbReference>
<accession>A0ABN0WY38</accession>
<dbReference type="SMART" id="SM00382">
    <property type="entry name" value="AAA"/>
    <property type="match status" value="1"/>
</dbReference>
<dbReference type="PANTHER" id="PTHR42788">
    <property type="entry name" value="TAURINE IMPORT ATP-BINDING PROTEIN-RELATED"/>
    <property type="match status" value="1"/>
</dbReference>